<evidence type="ECO:0000313" key="11">
    <source>
        <dbReference type="Proteomes" id="UP000654918"/>
    </source>
</evidence>
<sequence length="480" mass="54994">MAFRGLQTTLQLSQRVPGPTTRIARFSFSRCMRLDPNLRYADVPTTPRSRYERIMEGVEPLECYGPGGHHPVHIGDRLDGRYRVVHKLRDDIASITWLALDEKLSKYVSVKVGMGCVDRIEGDVLSRLAQSASGDATSENKPELVSVLLDRFNISGPNGIHPCLVTSPTRHSLGDVKGETFEMELLQLDVTRSLAAQLSMAVAQVHSSGYAHGDIGLHNAFFQFPPSLNHRSVNQVYKRYGEARAKAFINTDTQMHSGDHWVPSYRVFPMEMDMDGQDIALHEAKLTLRGFGAAFRPADKPRFESHKQYWNSILPPEAYFKPGTPLTFAWDIWSLGNAIFELLARRPLIGSRWDAIAQQIHMSGPMPPEWWEKWGERSKWVDDAGRPLNSELPQSYTWEALFEDWVQSERRSDGMEPIEEDEKDALLRLLKWVLAWRPAERPGAQEVLETEWMTRWALPAYSKTLRLQERRGRRRFSRRK</sequence>
<reference evidence="10" key="1">
    <citation type="journal article" date="2020" name="Phytopathology">
        <title>Genome Sequence Resources of Colletotrichum truncatum, C. plurivorum, C. musicola, and C. sojae: Four Species Pathogenic to Soybean (Glycine max).</title>
        <authorList>
            <person name="Rogerio F."/>
            <person name="Boufleur T.R."/>
            <person name="Ciampi-Guillardi M."/>
            <person name="Sukno S.A."/>
            <person name="Thon M.R."/>
            <person name="Massola Junior N.S."/>
            <person name="Baroncelli R."/>
        </authorList>
    </citation>
    <scope>NUCLEOTIDE SEQUENCE</scope>
    <source>
        <strain evidence="10">LFN00145</strain>
    </source>
</reference>
<dbReference type="Gene3D" id="3.30.200.20">
    <property type="entry name" value="Phosphorylase Kinase, domain 1"/>
    <property type="match status" value="1"/>
</dbReference>
<evidence type="ECO:0000256" key="7">
    <source>
        <dbReference type="ARBA" id="ARBA00047899"/>
    </source>
</evidence>
<dbReference type="GO" id="GO:0050684">
    <property type="term" value="P:regulation of mRNA processing"/>
    <property type="evidence" value="ECO:0007669"/>
    <property type="project" value="TreeGrafter"/>
</dbReference>
<evidence type="ECO:0000259" key="9">
    <source>
        <dbReference type="PROSITE" id="PS50011"/>
    </source>
</evidence>
<evidence type="ECO:0000256" key="2">
    <source>
        <dbReference type="ARBA" id="ARBA00022527"/>
    </source>
</evidence>
<dbReference type="PANTHER" id="PTHR47634:SF9">
    <property type="entry name" value="PROTEIN KINASE DOMAIN-CONTAINING PROTEIN-RELATED"/>
    <property type="match status" value="1"/>
</dbReference>
<dbReference type="GO" id="GO:0005524">
    <property type="term" value="F:ATP binding"/>
    <property type="evidence" value="ECO:0007669"/>
    <property type="project" value="UniProtKB-KW"/>
</dbReference>
<dbReference type="Proteomes" id="UP000654918">
    <property type="component" value="Unassembled WGS sequence"/>
</dbReference>
<dbReference type="GO" id="GO:0000245">
    <property type="term" value="P:spliceosomal complex assembly"/>
    <property type="evidence" value="ECO:0007669"/>
    <property type="project" value="TreeGrafter"/>
</dbReference>
<comment type="caution">
    <text evidence="10">The sequence shown here is derived from an EMBL/GenBank/DDBJ whole genome shotgun (WGS) entry which is preliminary data.</text>
</comment>
<evidence type="ECO:0000256" key="1">
    <source>
        <dbReference type="ARBA" id="ARBA00012513"/>
    </source>
</evidence>
<accession>A0A8H6JNU8</accession>
<dbReference type="PROSITE" id="PS50011">
    <property type="entry name" value="PROTEIN_KINASE_DOM"/>
    <property type="match status" value="1"/>
</dbReference>
<dbReference type="InterPro" id="IPR051334">
    <property type="entry name" value="SRPK"/>
</dbReference>
<dbReference type="SUPFAM" id="SSF56112">
    <property type="entry name" value="Protein kinase-like (PK-like)"/>
    <property type="match status" value="1"/>
</dbReference>
<gene>
    <name evidence="10" type="ORF">CPLU01_13872</name>
</gene>
<dbReference type="GO" id="GO:0004674">
    <property type="term" value="F:protein serine/threonine kinase activity"/>
    <property type="evidence" value="ECO:0007669"/>
    <property type="project" value="UniProtKB-KW"/>
</dbReference>
<protein>
    <recommendedName>
        <fullName evidence="1">non-specific serine/threonine protein kinase</fullName>
        <ecNumber evidence="1">2.7.11.1</ecNumber>
    </recommendedName>
</protein>
<evidence type="ECO:0000256" key="3">
    <source>
        <dbReference type="ARBA" id="ARBA00022679"/>
    </source>
</evidence>
<keyword evidence="6" id="KW-0067">ATP-binding</keyword>
<evidence type="ECO:0000256" key="8">
    <source>
        <dbReference type="ARBA" id="ARBA00048679"/>
    </source>
</evidence>
<dbReference type="PANTHER" id="PTHR47634">
    <property type="entry name" value="PROTEIN KINASE DOMAIN-CONTAINING PROTEIN-RELATED"/>
    <property type="match status" value="1"/>
</dbReference>
<dbReference type="GO" id="GO:0005737">
    <property type="term" value="C:cytoplasm"/>
    <property type="evidence" value="ECO:0007669"/>
    <property type="project" value="TreeGrafter"/>
</dbReference>
<feature type="domain" description="Protein kinase" evidence="9">
    <location>
        <begin position="58"/>
        <end position="453"/>
    </location>
</feature>
<dbReference type="InterPro" id="IPR011009">
    <property type="entry name" value="Kinase-like_dom_sf"/>
</dbReference>
<comment type="catalytic activity">
    <reaction evidence="8">
        <text>L-seryl-[protein] + ATP = O-phospho-L-seryl-[protein] + ADP + H(+)</text>
        <dbReference type="Rhea" id="RHEA:17989"/>
        <dbReference type="Rhea" id="RHEA-COMP:9863"/>
        <dbReference type="Rhea" id="RHEA-COMP:11604"/>
        <dbReference type="ChEBI" id="CHEBI:15378"/>
        <dbReference type="ChEBI" id="CHEBI:29999"/>
        <dbReference type="ChEBI" id="CHEBI:30616"/>
        <dbReference type="ChEBI" id="CHEBI:83421"/>
        <dbReference type="ChEBI" id="CHEBI:456216"/>
        <dbReference type="EC" id="2.7.11.1"/>
    </reaction>
</comment>
<keyword evidence="11" id="KW-1185">Reference proteome</keyword>
<keyword evidence="5" id="KW-0418">Kinase</keyword>
<evidence type="ECO:0000256" key="5">
    <source>
        <dbReference type="ARBA" id="ARBA00022777"/>
    </source>
</evidence>
<dbReference type="Gene3D" id="1.10.510.10">
    <property type="entry name" value="Transferase(Phosphotransferase) domain 1"/>
    <property type="match status" value="1"/>
</dbReference>
<comment type="catalytic activity">
    <reaction evidence="7">
        <text>L-threonyl-[protein] + ATP = O-phospho-L-threonyl-[protein] + ADP + H(+)</text>
        <dbReference type="Rhea" id="RHEA:46608"/>
        <dbReference type="Rhea" id="RHEA-COMP:11060"/>
        <dbReference type="Rhea" id="RHEA-COMP:11605"/>
        <dbReference type="ChEBI" id="CHEBI:15378"/>
        <dbReference type="ChEBI" id="CHEBI:30013"/>
        <dbReference type="ChEBI" id="CHEBI:30616"/>
        <dbReference type="ChEBI" id="CHEBI:61977"/>
        <dbReference type="ChEBI" id="CHEBI:456216"/>
        <dbReference type="EC" id="2.7.11.1"/>
    </reaction>
</comment>
<evidence type="ECO:0000313" key="10">
    <source>
        <dbReference type="EMBL" id="KAF6816445.1"/>
    </source>
</evidence>
<dbReference type="EC" id="2.7.11.1" evidence="1"/>
<dbReference type="InterPro" id="IPR000719">
    <property type="entry name" value="Prot_kinase_dom"/>
</dbReference>
<dbReference type="AlphaFoldDB" id="A0A8H6JNU8"/>
<proteinExistence type="predicted"/>
<dbReference type="SMART" id="SM00220">
    <property type="entry name" value="S_TKc"/>
    <property type="match status" value="1"/>
</dbReference>
<keyword evidence="2" id="KW-0723">Serine/threonine-protein kinase</keyword>
<evidence type="ECO:0000256" key="4">
    <source>
        <dbReference type="ARBA" id="ARBA00022741"/>
    </source>
</evidence>
<name>A0A8H6JNU8_9PEZI</name>
<dbReference type="GO" id="GO:0005634">
    <property type="term" value="C:nucleus"/>
    <property type="evidence" value="ECO:0007669"/>
    <property type="project" value="TreeGrafter"/>
</dbReference>
<keyword evidence="3" id="KW-0808">Transferase</keyword>
<keyword evidence="4" id="KW-0547">Nucleotide-binding</keyword>
<evidence type="ECO:0000256" key="6">
    <source>
        <dbReference type="ARBA" id="ARBA00022840"/>
    </source>
</evidence>
<dbReference type="EMBL" id="WIGO01000337">
    <property type="protein sequence ID" value="KAF6816445.1"/>
    <property type="molecule type" value="Genomic_DNA"/>
</dbReference>
<organism evidence="10 11">
    <name type="scientific">Colletotrichum plurivorum</name>
    <dbReference type="NCBI Taxonomy" id="2175906"/>
    <lineage>
        <taxon>Eukaryota</taxon>
        <taxon>Fungi</taxon>
        <taxon>Dikarya</taxon>
        <taxon>Ascomycota</taxon>
        <taxon>Pezizomycotina</taxon>
        <taxon>Sordariomycetes</taxon>
        <taxon>Hypocreomycetidae</taxon>
        <taxon>Glomerellales</taxon>
        <taxon>Glomerellaceae</taxon>
        <taxon>Colletotrichum</taxon>
        <taxon>Colletotrichum orchidearum species complex</taxon>
    </lineage>
</organism>